<dbReference type="GO" id="GO:0050661">
    <property type="term" value="F:NADP binding"/>
    <property type="evidence" value="ECO:0007669"/>
    <property type="project" value="InterPro"/>
</dbReference>
<dbReference type="InterPro" id="IPR041121">
    <property type="entry name" value="SDH_C"/>
</dbReference>
<dbReference type="OrthoDB" id="9792692at2"/>
<gene>
    <name evidence="8 12" type="primary">aroE</name>
    <name evidence="12" type="ORF">MCCS_15770</name>
</gene>
<evidence type="ECO:0000313" key="12">
    <source>
        <dbReference type="EMBL" id="ARQ07218.1"/>
    </source>
</evidence>
<keyword evidence="4 8" id="KW-0521">NADP</keyword>
<dbReference type="AlphaFoldDB" id="A0A1W7AC86"/>
<sequence>MKFAVIGHPIKHSLSPLMHHANFKALQLDYDYEALHIDPKHFHHLRDIMHEKHIDGFNVTIPYKVEMLNVVDVVDKEAQMIGAINTVHIKKGIWYGYNTDGAGFEASISAYIGDKNIIVLGAGGASRAICYKLAQNNHVTVLNRNLERITSWPFKVEAHTYDHVHDAIIQQADIVINTTPVGMKGFDHEALIDVSQLKHSAVVCDIIYTPEKTPILHAAEEQGLTTVNGLDMFINQGALSFEIWTGKKAQRTTMKQAVREYLQRSTLC</sequence>
<accession>A0A1W7AC86</accession>
<feature type="domain" description="Shikimate dehydrogenase substrate binding N-terminal" evidence="10">
    <location>
        <begin position="5"/>
        <end position="87"/>
    </location>
</feature>
<feature type="binding site" evidence="8">
    <location>
        <position position="236"/>
    </location>
    <ligand>
        <name>shikimate</name>
        <dbReference type="ChEBI" id="CHEBI:36208"/>
    </ligand>
</feature>
<evidence type="ECO:0000256" key="3">
    <source>
        <dbReference type="ARBA" id="ARBA00022605"/>
    </source>
</evidence>
<dbReference type="InterPro" id="IPR013708">
    <property type="entry name" value="Shikimate_DH-bd_N"/>
</dbReference>
<dbReference type="GO" id="GO:0009073">
    <property type="term" value="P:aromatic amino acid family biosynthetic process"/>
    <property type="evidence" value="ECO:0007669"/>
    <property type="project" value="UniProtKB-KW"/>
</dbReference>
<dbReference type="GO" id="GO:0005829">
    <property type="term" value="C:cytosol"/>
    <property type="evidence" value="ECO:0007669"/>
    <property type="project" value="TreeGrafter"/>
</dbReference>
<comment type="function">
    <text evidence="8">Involved in the biosynthesis of the chorismate, which leads to the biosynthesis of aromatic amino acids. Catalyzes the reversible NADPH linked reduction of 3-dehydroshikimate (DHSA) to yield shikimate (SA).</text>
</comment>
<keyword evidence="3 8" id="KW-0028">Amino-acid biosynthesis</keyword>
<comment type="pathway">
    <text evidence="1 8">Metabolic intermediate biosynthesis; chorismate biosynthesis; chorismate from D-erythrose 4-phosphate and phosphoenolpyruvate: step 4/7.</text>
</comment>
<evidence type="ECO:0000256" key="7">
    <source>
        <dbReference type="ARBA" id="ARBA00049442"/>
    </source>
</evidence>
<comment type="subunit">
    <text evidence="8">Homodimer.</text>
</comment>
<dbReference type="Pfam" id="PF08501">
    <property type="entry name" value="Shikimate_dh_N"/>
    <property type="match status" value="1"/>
</dbReference>
<dbReference type="SUPFAM" id="SSF53223">
    <property type="entry name" value="Aminoacid dehydrogenase-like, N-terminal domain"/>
    <property type="match status" value="1"/>
</dbReference>
<feature type="binding site" evidence="8">
    <location>
        <position position="100"/>
    </location>
    <ligand>
        <name>shikimate</name>
        <dbReference type="ChEBI" id="CHEBI:36208"/>
    </ligand>
</feature>
<dbReference type="KEGG" id="mcak:MCCS_15770"/>
<dbReference type="GO" id="GO:0004764">
    <property type="term" value="F:shikimate 3-dehydrogenase (NADP+) activity"/>
    <property type="evidence" value="ECO:0007669"/>
    <property type="project" value="UniProtKB-UniRule"/>
</dbReference>
<dbReference type="CDD" id="cd01065">
    <property type="entry name" value="NAD_bind_Shikimate_DH"/>
    <property type="match status" value="1"/>
</dbReference>
<evidence type="ECO:0000256" key="8">
    <source>
        <dbReference type="HAMAP-Rule" id="MF_00222"/>
    </source>
</evidence>
<evidence type="ECO:0000259" key="10">
    <source>
        <dbReference type="Pfam" id="PF08501"/>
    </source>
</evidence>
<evidence type="ECO:0000313" key="13">
    <source>
        <dbReference type="Proteomes" id="UP000194154"/>
    </source>
</evidence>
<feature type="binding site" evidence="8">
    <location>
        <begin position="13"/>
        <end position="15"/>
    </location>
    <ligand>
        <name>shikimate</name>
        <dbReference type="ChEBI" id="CHEBI:36208"/>
    </ligand>
</feature>
<proteinExistence type="inferred from homology"/>
<feature type="domain" description="Quinate/shikimate 5-dehydrogenase/glutamyl-tRNA reductase" evidence="9">
    <location>
        <begin position="112"/>
        <end position="206"/>
    </location>
</feature>
<dbReference type="STRING" id="1855823.MCCS_15770"/>
<reference evidence="12 13" key="1">
    <citation type="journal article" date="2017" name="Int. J. Syst. Evol. Microbiol.">
        <title>Macrococcus canis sp. nov., a skin bacterium associated with infections in dogs.</title>
        <authorList>
            <person name="Gobeli Brawand S."/>
            <person name="Cotting K."/>
            <person name="Gomez-Sanz E."/>
            <person name="Collaud A."/>
            <person name="Thomann A."/>
            <person name="Brodard I."/>
            <person name="Rodriguez-Campos S."/>
            <person name="Strauss C."/>
            <person name="Perreten V."/>
        </authorList>
    </citation>
    <scope>NUCLEOTIDE SEQUENCE [LARGE SCALE GENOMIC DNA]</scope>
    <source>
        <strain evidence="12 13">KM45013</strain>
    </source>
</reference>
<feature type="binding site" evidence="8">
    <location>
        <position position="206"/>
    </location>
    <ligand>
        <name>NADP(+)</name>
        <dbReference type="ChEBI" id="CHEBI:58349"/>
    </ligand>
</feature>
<evidence type="ECO:0000256" key="5">
    <source>
        <dbReference type="ARBA" id="ARBA00023002"/>
    </source>
</evidence>
<comment type="catalytic activity">
    <reaction evidence="7 8">
        <text>shikimate + NADP(+) = 3-dehydroshikimate + NADPH + H(+)</text>
        <dbReference type="Rhea" id="RHEA:17737"/>
        <dbReference type="ChEBI" id="CHEBI:15378"/>
        <dbReference type="ChEBI" id="CHEBI:16630"/>
        <dbReference type="ChEBI" id="CHEBI:36208"/>
        <dbReference type="ChEBI" id="CHEBI:57783"/>
        <dbReference type="ChEBI" id="CHEBI:58349"/>
        <dbReference type="EC" id="1.1.1.25"/>
    </reaction>
</comment>
<dbReference type="GO" id="GO:0008652">
    <property type="term" value="P:amino acid biosynthetic process"/>
    <property type="evidence" value="ECO:0007669"/>
    <property type="project" value="UniProtKB-KW"/>
</dbReference>
<protein>
    <recommendedName>
        <fullName evidence="2 8">Shikimate dehydrogenase (NADP(+))</fullName>
        <shortName evidence="8">SDH</shortName>
        <ecNumber evidence="2 8">1.1.1.25</ecNumber>
    </recommendedName>
</protein>
<organism evidence="12 13">
    <name type="scientific">Macrococcoides canis</name>
    <dbReference type="NCBI Taxonomy" id="1855823"/>
    <lineage>
        <taxon>Bacteria</taxon>
        <taxon>Bacillati</taxon>
        <taxon>Bacillota</taxon>
        <taxon>Bacilli</taxon>
        <taxon>Bacillales</taxon>
        <taxon>Staphylococcaceae</taxon>
        <taxon>Macrococcoides</taxon>
    </lineage>
</organism>
<feature type="binding site" evidence="8">
    <location>
        <position position="229"/>
    </location>
    <ligand>
        <name>NADP(+)</name>
        <dbReference type="ChEBI" id="CHEBI:58349"/>
    </ligand>
</feature>
<feature type="active site" description="Proton acceptor" evidence="8">
    <location>
        <position position="64"/>
    </location>
</feature>
<feature type="binding site" evidence="8">
    <location>
        <position position="208"/>
    </location>
    <ligand>
        <name>shikimate</name>
        <dbReference type="ChEBI" id="CHEBI:36208"/>
    </ligand>
</feature>
<dbReference type="InterPro" id="IPR046346">
    <property type="entry name" value="Aminoacid_DH-like_N_sf"/>
</dbReference>
<dbReference type="NCBIfam" id="TIGR00507">
    <property type="entry name" value="aroE"/>
    <property type="match status" value="1"/>
</dbReference>
<evidence type="ECO:0000259" key="11">
    <source>
        <dbReference type="Pfam" id="PF18317"/>
    </source>
</evidence>
<dbReference type="SUPFAM" id="SSF51735">
    <property type="entry name" value="NAD(P)-binding Rossmann-fold domains"/>
    <property type="match status" value="1"/>
</dbReference>
<keyword evidence="13" id="KW-1185">Reference proteome</keyword>
<dbReference type="Pfam" id="PF18317">
    <property type="entry name" value="SDH_C"/>
    <property type="match status" value="1"/>
</dbReference>
<feature type="binding site" evidence="8">
    <location>
        <position position="85"/>
    </location>
    <ligand>
        <name>shikimate</name>
        <dbReference type="ChEBI" id="CHEBI:36208"/>
    </ligand>
</feature>
<evidence type="ECO:0000256" key="6">
    <source>
        <dbReference type="ARBA" id="ARBA00023141"/>
    </source>
</evidence>
<dbReference type="EC" id="1.1.1.25" evidence="2 8"/>
<dbReference type="Proteomes" id="UP000194154">
    <property type="component" value="Chromosome"/>
</dbReference>
<dbReference type="Gene3D" id="3.40.50.10860">
    <property type="entry name" value="Leucine Dehydrogenase, chain A, domain 1"/>
    <property type="match status" value="1"/>
</dbReference>
<dbReference type="FunFam" id="3.40.50.10860:FF:000016">
    <property type="entry name" value="Shikimate dehydrogenase (NADP(+))"/>
    <property type="match status" value="1"/>
</dbReference>
<evidence type="ECO:0000256" key="4">
    <source>
        <dbReference type="ARBA" id="ARBA00022857"/>
    </source>
</evidence>
<dbReference type="GeneID" id="35295687"/>
<dbReference type="RefSeq" id="WP_086042792.1">
    <property type="nucleotide sequence ID" value="NZ_CBCRZA010000002.1"/>
</dbReference>
<dbReference type="UniPathway" id="UPA00053">
    <property type="reaction ID" value="UER00087"/>
</dbReference>
<evidence type="ECO:0000256" key="1">
    <source>
        <dbReference type="ARBA" id="ARBA00004871"/>
    </source>
</evidence>
<name>A0A1W7AC86_9STAP</name>
<evidence type="ECO:0000259" key="9">
    <source>
        <dbReference type="Pfam" id="PF01488"/>
    </source>
</evidence>
<feature type="domain" description="SDH C-terminal" evidence="11">
    <location>
        <begin position="229"/>
        <end position="259"/>
    </location>
</feature>
<keyword evidence="5 8" id="KW-0560">Oxidoreductase</keyword>
<keyword evidence="6 8" id="KW-0057">Aromatic amino acid biosynthesis</keyword>
<dbReference type="InterPro" id="IPR006151">
    <property type="entry name" value="Shikm_DH/Glu-tRNA_Rdtase"/>
</dbReference>
<dbReference type="Pfam" id="PF01488">
    <property type="entry name" value="Shikimate_DH"/>
    <property type="match status" value="1"/>
</dbReference>
<dbReference type="InterPro" id="IPR036291">
    <property type="entry name" value="NAD(P)-bd_dom_sf"/>
</dbReference>
<dbReference type="GO" id="GO:0009423">
    <property type="term" value="P:chorismate biosynthetic process"/>
    <property type="evidence" value="ECO:0007669"/>
    <property type="project" value="UniProtKB-UniRule"/>
</dbReference>
<dbReference type="Gene3D" id="3.40.50.720">
    <property type="entry name" value="NAD(P)-binding Rossmann-like Domain"/>
    <property type="match status" value="1"/>
</dbReference>
<comment type="similarity">
    <text evidence="8">Belongs to the shikimate dehydrogenase family.</text>
</comment>
<dbReference type="GO" id="GO:0019632">
    <property type="term" value="P:shikimate metabolic process"/>
    <property type="evidence" value="ECO:0007669"/>
    <property type="project" value="InterPro"/>
</dbReference>
<dbReference type="PANTHER" id="PTHR21089">
    <property type="entry name" value="SHIKIMATE DEHYDROGENASE"/>
    <property type="match status" value="1"/>
</dbReference>
<dbReference type="InterPro" id="IPR011342">
    <property type="entry name" value="Shikimate_DH"/>
</dbReference>
<dbReference type="HAMAP" id="MF_00222">
    <property type="entry name" value="Shikimate_DH_AroE"/>
    <property type="match status" value="1"/>
</dbReference>
<dbReference type="EMBL" id="CP021059">
    <property type="protein sequence ID" value="ARQ07218.1"/>
    <property type="molecule type" value="Genomic_DNA"/>
</dbReference>
<evidence type="ECO:0000256" key="2">
    <source>
        <dbReference type="ARBA" id="ARBA00012962"/>
    </source>
</evidence>
<dbReference type="InterPro" id="IPR022893">
    <property type="entry name" value="Shikimate_DH_fam"/>
</dbReference>
<dbReference type="PANTHER" id="PTHR21089:SF1">
    <property type="entry name" value="BIFUNCTIONAL 3-DEHYDROQUINATE DEHYDRATASE_SHIKIMATE DEHYDROGENASE, CHLOROPLASTIC"/>
    <property type="match status" value="1"/>
</dbReference>
<comment type="caution">
    <text evidence="8">Lacks conserved residue(s) required for the propagation of feature annotation.</text>
</comment>
<feature type="binding site" evidence="8">
    <location>
        <begin position="121"/>
        <end position="125"/>
    </location>
    <ligand>
        <name>NADP(+)</name>
        <dbReference type="ChEBI" id="CHEBI:58349"/>
    </ligand>
</feature>
<feature type="binding site" evidence="8">
    <location>
        <position position="60"/>
    </location>
    <ligand>
        <name>shikimate</name>
        <dbReference type="ChEBI" id="CHEBI:36208"/>
    </ligand>
</feature>